<comment type="caution">
    <text evidence="4">The sequence shown here is derived from an EMBL/GenBank/DDBJ whole genome shotgun (WGS) entry which is preliminary data.</text>
</comment>
<feature type="transmembrane region" description="Helical" evidence="2">
    <location>
        <begin position="73"/>
        <end position="91"/>
    </location>
</feature>
<keyword evidence="5" id="KW-1185">Reference proteome</keyword>
<dbReference type="SMART" id="SM00331">
    <property type="entry name" value="PP2C_SIG"/>
    <property type="match status" value="1"/>
</dbReference>
<evidence type="ECO:0000313" key="5">
    <source>
        <dbReference type="Proteomes" id="UP000240974"/>
    </source>
</evidence>
<feature type="transmembrane region" description="Helical" evidence="2">
    <location>
        <begin position="236"/>
        <end position="255"/>
    </location>
</feature>
<dbReference type="InterPro" id="IPR052016">
    <property type="entry name" value="Bact_Sigma-Reg"/>
</dbReference>
<dbReference type="InterPro" id="IPR045768">
    <property type="entry name" value="SpoIIE_N"/>
</dbReference>
<sequence length="726" mass="85275">MDLVIVNKQKHVHYILPIIIFFSTIILSYAKIQETALPFLLPLFIVSFYSGYLYLTCFLTAIIGISIINQDTFTIVVIITLLLTIYLLNFTHLLKTKYISFIITAILIPFFYANHYNILQTTVLVMLTLFNCYLDQEIIPLIIHQNKNVLNIKRLQALIVVVCTLFISFISFNTTYTMIFLRYFLLISIYYLSIEKVMPIILYLSILLMLIAPSLKDDVLSLILPMSFFFLMQPKNKYLFISIFLLSHITLPFFINYNYFYYAFVILVPVFLFMISPQFKNKKIKINPEFIEISYQEQLKSKADAFASLFHQLTEVFKEENQETHLSEYVGYVYEDVCHHCSSKKYCFYSQEGMSRLGKLISKGIQKDLEVDDYNYIYQHCLKPDDYLKSLKNHQKGYFKMLKVNHAHDHLKKDLFQEFSIMGHVFQNFSKKIDEQDNEKKILEHLKAYHFEVYYLKKIKKDYENYMLEIGIEDIDEKTVTEELIPILENYLNESLDLVSIKKQHLQIGYTSILLKHELKYTLQLAKKQYALDQQCGDSILTFGLDEHHYVALSDGMGQGYIAYKESKLTLDVLSQLLKNGIQLRDTLNTLNTLLKIKNQGDMYTTLDLFDFNLMNSRLKVIKYGAYESYLIRNHQIDVLHSHSLPVGMASTMKMVSYDMKIKENDILILTSDGVGEHFFDLLKKYQEEIEKMSVYEIVSFLFQKSFQKKDLDDMSIIVIKVVNRN</sequence>
<feature type="transmembrane region" description="Helical" evidence="2">
    <location>
        <begin position="155"/>
        <end position="185"/>
    </location>
</feature>
<keyword evidence="2" id="KW-0812">Transmembrane</keyword>
<dbReference type="InterPro" id="IPR036457">
    <property type="entry name" value="PPM-type-like_dom_sf"/>
</dbReference>
<dbReference type="InterPro" id="IPR001932">
    <property type="entry name" value="PPM-type_phosphatase-like_dom"/>
</dbReference>
<feature type="domain" description="PPM-type phosphatase" evidence="3">
    <location>
        <begin position="520"/>
        <end position="722"/>
    </location>
</feature>
<feature type="transmembrane region" description="Helical" evidence="2">
    <location>
        <begin position="197"/>
        <end position="215"/>
    </location>
</feature>
<feature type="transmembrane region" description="Helical" evidence="2">
    <location>
        <begin position="39"/>
        <end position="67"/>
    </location>
</feature>
<dbReference type="PANTHER" id="PTHR43156:SF2">
    <property type="entry name" value="STAGE II SPORULATION PROTEIN E"/>
    <property type="match status" value="1"/>
</dbReference>
<feature type="transmembrane region" description="Helical" evidence="2">
    <location>
        <begin position="261"/>
        <end position="279"/>
    </location>
</feature>
<protein>
    <submittedName>
        <fullName evidence="4">Stage II sporulation protein E</fullName>
    </submittedName>
</protein>
<name>A0A2T3G308_9FIRM</name>
<feature type="transmembrane region" description="Helical" evidence="2">
    <location>
        <begin position="98"/>
        <end position="116"/>
    </location>
</feature>
<dbReference type="PANTHER" id="PTHR43156">
    <property type="entry name" value="STAGE II SPORULATION PROTEIN E-RELATED"/>
    <property type="match status" value="1"/>
</dbReference>
<dbReference type="GO" id="GO:0016791">
    <property type="term" value="F:phosphatase activity"/>
    <property type="evidence" value="ECO:0007669"/>
    <property type="project" value="TreeGrafter"/>
</dbReference>
<evidence type="ECO:0000259" key="3">
    <source>
        <dbReference type="SMART" id="SM00331"/>
    </source>
</evidence>
<keyword evidence="2" id="KW-1133">Transmembrane helix</keyword>
<accession>A0A2T3G308</accession>
<dbReference type="Gene3D" id="3.60.40.10">
    <property type="entry name" value="PPM-type phosphatase domain"/>
    <property type="match status" value="1"/>
</dbReference>
<evidence type="ECO:0000256" key="2">
    <source>
        <dbReference type="SAM" id="Phobius"/>
    </source>
</evidence>
<dbReference type="EMBL" id="PYLQ01000006">
    <property type="protein sequence ID" value="PST41908.1"/>
    <property type="molecule type" value="Genomic_DNA"/>
</dbReference>
<keyword evidence="2" id="KW-0472">Membrane</keyword>
<dbReference type="Pfam" id="PF07228">
    <property type="entry name" value="SpoIIE"/>
    <property type="match status" value="1"/>
</dbReference>
<dbReference type="RefSeq" id="WP_107029655.1">
    <property type="nucleotide sequence ID" value="NZ_PYLQ01000006.1"/>
</dbReference>
<proteinExistence type="predicted"/>
<keyword evidence="1" id="KW-0378">Hydrolase</keyword>
<dbReference type="Pfam" id="PF19732">
    <property type="entry name" value="SpoIIE_N"/>
    <property type="match status" value="1"/>
</dbReference>
<gene>
    <name evidence="4" type="ORF">C7U54_06100</name>
</gene>
<dbReference type="AlphaFoldDB" id="A0A2T3G308"/>
<dbReference type="SUPFAM" id="SSF81606">
    <property type="entry name" value="PP2C-like"/>
    <property type="match status" value="1"/>
</dbReference>
<evidence type="ECO:0000256" key="1">
    <source>
        <dbReference type="ARBA" id="ARBA00022801"/>
    </source>
</evidence>
<reference evidence="4 5" key="1">
    <citation type="journal article" date="2019" name="Int. J. Syst. Evol. Microbiol.">
        <title>Faecalibacillus intestinalis gen. nov., sp. nov. and Faecalibacillus faecis sp. nov., isolated from human faeces.</title>
        <authorList>
            <person name="Seo B."/>
            <person name="Jeon K."/>
            <person name="Baek I."/>
            <person name="Lee Y.M."/>
            <person name="Baek K."/>
            <person name="Ko G."/>
        </authorList>
    </citation>
    <scope>NUCLEOTIDE SEQUENCE [LARGE SCALE GENOMIC DNA]</scope>
    <source>
        <strain evidence="4 5">SNUG30099</strain>
    </source>
</reference>
<feature type="transmembrane region" description="Helical" evidence="2">
    <location>
        <begin position="12"/>
        <end position="32"/>
    </location>
</feature>
<dbReference type="Proteomes" id="UP000240974">
    <property type="component" value="Unassembled WGS sequence"/>
</dbReference>
<organism evidence="4 5">
    <name type="scientific">Faecalibacillus intestinalis</name>
    <dbReference type="NCBI Taxonomy" id="1982626"/>
    <lineage>
        <taxon>Bacteria</taxon>
        <taxon>Bacillati</taxon>
        <taxon>Bacillota</taxon>
        <taxon>Erysipelotrichia</taxon>
        <taxon>Erysipelotrichales</taxon>
        <taxon>Coprobacillaceae</taxon>
        <taxon>Faecalibacillus</taxon>
    </lineage>
</organism>
<evidence type="ECO:0000313" key="4">
    <source>
        <dbReference type="EMBL" id="PST41908.1"/>
    </source>
</evidence>